<sequence>MTPLLFLLPSPNYTAQMDAVLPNKNK</sequence>
<protein>
    <submittedName>
        <fullName evidence="1">Uncharacterized protein</fullName>
    </submittedName>
</protein>
<name>A0A0E9UAV6_ANGAN</name>
<organism evidence="1">
    <name type="scientific">Anguilla anguilla</name>
    <name type="common">European freshwater eel</name>
    <name type="synonym">Muraena anguilla</name>
    <dbReference type="NCBI Taxonomy" id="7936"/>
    <lineage>
        <taxon>Eukaryota</taxon>
        <taxon>Metazoa</taxon>
        <taxon>Chordata</taxon>
        <taxon>Craniata</taxon>
        <taxon>Vertebrata</taxon>
        <taxon>Euteleostomi</taxon>
        <taxon>Actinopterygii</taxon>
        <taxon>Neopterygii</taxon>
        <taxon>Teleostei</taxon>
        <taxon>Anguilliformes</taxon>
        <taxon>Anguillidae</taxon>
        <taxon>Anguilla</taxon>
    </lineage>
</organism>
<reference evidence="1" key="1">
    <citation type="submission" date="2014-11" db="EMBL/GenBank/DDBJ databases">
        <authorList>
            <person name="Amaro Gonzalez C."/>
        </authorList>
    </citation>
    <scope>NUCLEOTIDE SEQUENCE</scope>
</reference>
<accession>A0A0E9UAV6</accession>
<proteinExistence type="predicted"/>
<dbReference type="EMBL" id="GBXM01046262">
    <property type="protein sequence ID" value="JAH62315.1"/>
    <property type="molecule type" value="Transcribed_RNA"/>
</dbReference>
<dbReference type="AlphaFoldDB" id="A0A0E9UAV6"/>
<reference evidence="1" key="2">
    <citation type="journal article" date="2015" name="Fish Shellfish Immunol.">
        <title>Early steps in the European eel (Anguilla anguilla)-Vibrio vulnificus interaction in the gills: Role of the RtxA13 toxin.</title>
        <authorList>
            <person name="Callol A."/>
            <person name="Pajuelo D."/>
            <person name="Ebbesson L."/>
            <person name="Teles M."/>
            <person name="MacKenzie S."/>
            <person name="Amaro C."/>
        </authorList>
    </citation>
    <scope>NUCLEOTIDE SEQUENCE</scope>
</reference>
<evidence type="ECO:0000313" key="1">
    <source>
        <dbReference type="EMBL" id="JAH62315.1"/>
    </source>
</evidence>